<keyword evidence="1" id="KW-0472">Membrane</keyword>
<sequence>MKGCLVRVLRQYFVFFICALVLAGLGFALYWQWFSDKKVPTTNLNPVLHRDGSSVFEPVLPTTEISLPRDFHFHPQFQHENWHYLATLHDQHGQQYTVQWNYFRIATDERVTYGWNSPQLYIASVVVTDSEQAYQDLRLARGGIGQGGMISEPFQIWLDNWKWVGDGMSPFPGKLDVTTEQFALNLQTKPNGPFVLNGEQGYQVKHQDGVLAAYSVSAPFLDVMGTLDLNGQPIAVHGQAWLQKEWGSGLLVDEHNGWDWFALHLENGNALSVSQYRDDNGAPFRFGTLTFANGKTVTLDSNQITLKPLTQTTLANGRTVPLQWRISVPAYDIQLITQVNQRNMWLPFMLPYWEGPIHTIGAQKAKGFMQLTGY</sequence>
<feature type="transmembrane region" description="Helical" evidence="1">
    <location>
        <begin position="12"/>
        <end position="33"/>
    </location>
</feature>
<feature type="domain" description="AttH" evidence="2">
    <location>
        <begin position="79"/>
        <end position="248"/>
    </location>
</feature>
<dbReference type="PANTHER" id="PTHR38591">
    <property type="entry name" value="HYDROLASE"/>
    <property type="match status" value="1"/>
</dbReference>
<dbReference type="EMBL" id="JABAIK010000001">
    <property type="protein sequence ID" value="NLS11387.1"/>
    <property type="molecule type" value="Genomic_DNA"/>
</dbReference>
<evidence type="ECO:0000313" key="4">
    <source>
        <dbReference type="Proteomes" id="UP000535589"/>
    </source>
</evidence>
<dbReference type="AlphaFoldDB" id="A0A7X8TMW8"/>
<dbReference type="Pfam" id="PF17186">
    <property type="entry name" value="Lipocalin_9"/>
    <property type="match status" value="1"/>
</dbReference>
<proteinExistence type="predicted"/>
<keyword evidence="4" id="KW-1185">Reference proteome</keyword>
<evidence type="ECO:0000313" key="3">
    <source>
        <dbReference type="EMBL" id="NLS11387.1"/>
    </source>
</evidence>
<dbReference type="Gene3D" id="2.40.370.10">
    <property type="entry name" value="AttH-like domain"/>
    <property type="match status" value="2"/>
</dbReference>
<dbReference type="PANTHER" id="PTHR38591:SF1">
    <property type="entry name" value="BLL1000 PROTEIN"/>
    <property type="match status" value="1"/>
</dbReference>
<dbReference type="InterPro" id="IPR023374">
    <property type="entry name" value="AttH-like_dom_sf"/>
</dbReference>
<comment type="caution">
    <text evidence="3">The sequence shown here is derived from an EMBL/GenBank/DDBJ whole genome shotgun (WGS) entry which is preliminary data.</text>
</comment>
<evidence type="ECO:0000259" key="2">
    <source>
        <dbReference type="Pfam" id="PF07143"/>
    </source>
</evidence>
<dbReference type="SUPFAM" id="SSF159245">
    <property type="entry name" value="AttH-like"/>
    <property type="match status" value="1"/>
</dbReference>
<reference evidence="3 4" key="1">
    <citation type="submission" date="2020-04" db="EMBL/GenBank/DDBJ databases">
        <title>Vibrio sp. SM6, a novel species isolated from seawater.</title>
        <authorList>
            <person name="Wang X."/>
        </authorList>
    </citation>
    <scope>NUCLEOTIDE SEQUENCE [LARGE SCALE GENOMIC DNA]</scope>
    <source>
        <strain evidence="3 4">SM6</strain>
    </source>
</reference>
<name>A0A7X8TMW8_9VIBR</name>
<keyword evidence="1" id="KW-1133">Transmembrane helix</keyword>
<protein>
    <submittedName>
        <fullName evidence="3">Carotenoid 1,2-hydratase</fullName>
    </submittedName>
</protein>
<dbReference type="Pfam" id="PF07143">
    <property type="entry name" value="CrtC"/>
    <property type="match status" value="1"/>
</dbReference>
<gene>
    <name evidence="3" type="ORF">HGP28_00615</name>
</gene>
<organism evidence="3 4">
    <name type="scientific">Vibrio agarilyticus</name>
    <dbReference type="NCBI Taxonomy" id="2726741"/>
    <lineage>
        <taxon>Bacteria</taxon>
        <taxon>Pseudomonadati</taxon>
        <taxon>Pseudomonadota</taxon>
        <taxon>Gammaproteobacteria</taxon>
        <taxon>Vibrionales</taxon>
        <taxon>Vibrionaceae</taxon>
        <taxon>Vibrio</taxon>
    </lineage>
</organism>
<evidence type="ECO:0000256" key="1">
    <source>
        <dbReference type="SAM" id="Phobius"/>
    </source>
</evidence>
<dbReference type="InterPro" id="IPR010791">
    <property type="entry name" value="AttH_dom"/>
</dbReference>
<keyword evidence="1" id="KW-0812">Transmembrane</keyword>
<dbReference type="Proteomes" id="UP000535589">
    <property type="component" value="Unassembled WGS sequence"/>
</dbReference>
<accession>A0A7X8TMW8</accession>